<dbReference type="AlphaFoldDB" id="A0A816DA25"/>
<proteinExistence type="predicted"/>
<evidence type="ECO:0000313" key="5">
    <source>
        <dbReference type="Proteomes" id="UP000663832"/>
    </source>
</evidence>
<dbReference type="EMBL" id="CAJNOM010002385">
    <property type="protein sequence ID" value="CAF1631759.1"/>
    <property type="molecule type" value="Genomic_DNA"/>
</dbReference>
<gene>
    <name evidence="3" type="ORF">BJG266_LOCUS40690</name>
    <name evidence="4" type="ORF">QVE165_LOCUS57565</name>
</gene>
<keyword evidence="2" id="KW-0812">Transmembrane</keyword>
<dbReference type="OrthoDB" id="10044902at2759"/>
<name>A0A816DA25_9BILA</name>
<keyword evidence="1" id="KW-0175">Coiled coil</keyword>
<evidence type="ECO:0000313" key="4">
    <source>
        <dbReference type="EMBL" id="CAF1631759.1"/>
    </source>
</evidence>
<accession>A0A816DA25</accession>
<evidence type="ECO:0000313" key="3">
    <source>
        <dbReference type="EMBL" id="CAF1455615.1"/>
    </source>
</evidence>
<dbReference type="Proteomes" id="UP000663832">
    <property type="component" value="Unassembled WGS sequence"/>
</dbReference>
<organism evidence="4 5">
    <name type="scientific">Adineta steineri</name>
    <dbReference type="NCBI Taxonomy" id="433720"/>
    <lineage>
        <taxon>Eukaryota</taxon>
        <taxon>Metazoa</taxon>
        <taxon>Spiralia</taxon>
        <taxon>Gnathifera</taxon>
        <taxon>Rotifera</taxon>
        <taxon>Eurotatoria</taxon>
        <taxon>Bdelloidea</taxon>
        <taxon>Adinetida</taxon>
        <taxon>Adinetidae</taxon>
        <taxon>Adineta</taxon>
    </lineage>
</organism>
<evidence type="ECO:0000256" key="1">
    <source>
        <dbReference type="SAM" id="Coils"/>
    </source>
</evidence>
<sequence>MAAKSFNKAIQIDSAAIKIISNQATQLIKQIQRDIKNEKELSKETSKTCNTILQNAQKQYIRIQIEFVEETKILITKTLEEPDIRLHETWLHVFDMFATRCEQVAGPILQVLNSVALESNRLKHKYYSFVAGATTSSVVSTVLIGGLIVHYLPATVCGFTLTAGGVVLAASGALLAAGLAIACIIGAMKIETIRAVYDKCTSE</sequence>
<feature type="transmembrane region" description="Helical" evidence="2">
    <location>
        <begin position="126"/>
        <end position="152"/>
    </location>
</feature>
<keyword evidence="5" id="KW-1185">Reference proteome</keyword>
<protein>
    <submittedName>
        <fullName evidence="4">Uncharacterized protein</fullName>
    </submittedName>
</protein>
<dbReference type="EMBL" id="CAJNOI010002062">
    <property type="protein sequence ID" value="CAF1455615.1"/>
    <property type="molecule type" value="Genomic_DNA"/>
</dbReference>
<reference evidence="4" key="1">
    <citation type="submission" date="2021-02" db="EMBL/GenBank/DDBJ databases">
        <authorList>
            <person name="Nowell W R."/>
        </authorList>
    </citation>
    <scope>NUCLEOTIDE SEQUENCE</scope>
</reference>
<dbReference type="Proteomes" id="UP000663877">
    <property type="component" value="Unassembled WGS sequence"/>
</dbReference>
<keyword evidence="2" id="KW-1133">Transmembrane helix</keyword>
<comment type="caution">
    <text evidence="4">The sequence shown here is derived from an EMBL/GenBank/DDBJ whole genome shotgun (WGS) entry which is preliminary data.</text>
</comment>
<feature type="coiled-coil region" evidence="1">
    <location>
        <begin position="21"/>
        <end position="48"/>
    </location>
</feature>
<feature type="transmembrane region" description="Helical" evidence="2">
    <location>
        <begin position="158"/>
        <end position="185"/>
    </location>
</feature>
<keyword evidence="2" id="KW-0472">Membrane</keyword>
<evidence type="ECO:0000256" key="2">
    <source>
        <dbReference type="SAM" id="Phobius"/>
    </source>
</evidence>